<sequence length="32" mass="3908">MCEAVCFHFLFSSFFLFFVLFMDIVHNFDHCL</sequence>
<dbReference type="EMBL" id="GBXM01090344">
    <property type="protein sequence ID" value="JAH18233.1"/>
    <property type="molecule type" value="Transcribed_RNA"/>
</dbReference>
<proteinExistence type="predicted"/>
<protein>
    <submittedName>
        <fullName evidence="1">Uncharacterized protein</fullName>
    </submittedName>
</protein>
<name>A0A0E9QQ48_ANGAN</name>
<evidence type="ECO:0000313" key="1">
    <source>
        <dbReference type="EMBL" id="JAH18233.1"/>
    </source>
</evidence>
<reference evidence="1" key="2">
    <citation type="journal article" date="2015" name="Fish Shellfish Immunol.">
        <title>Early steps in the European eel (Anguilla anguilla)-Vibrio vulnificus interaction in the gills: Role of the RtxA13 toxin.</title>
        <authorList>
            <person name="Callol A."/>
            <person name="Pajuelo D."/>
            <person name="Ebbesson L."/>
            <person name="Teles M."/>
            <person name="MacKenzie S."/>
            <person name="Amaro C."/>
        </authorList>
    </citation>
    <scope>NUCLEOTIDE SEQUENCE</scope>
</reference>
<dbReference type="AlphaFoldDB" id="A0A0E9QQ48"/>
<accession>A0A0E9QQ48</accession>
<organism evidence="1">
    <name type="scientific">Anguilla anguilla</name>
    <name type="common">European freshwater eel</name>
    <name type="synonym">Muraena anguilla</name>
    <dbReference type="NCBI Taxonomy" id="7936"/>
    <lineage>
        <taxon>Eukaryota</taxon>
        <taxon>Metazoa</taxon>
        <taxon>Chordata</taxon>
        <taxon>Craniata</taxon>
        <taxon>Vertebrata</taxon>
        <taxon>Euteleostomi</taxon>
        <taxon>Actinopterygii</taxon>
        <taxon>Neopterygii</taxon>
        <taxon>Teleostei</taxon>
        <taxon>Anguilliformes</taxon>
        <taxon>Anguillidae</taxon>
        <taxon>Anguilla</taxon>
    </lineage>
</organism>
<reference evidence="1" key="1">
    <citation type="submission" date="2014-11" db="EMBL/GenBank/DDBJ databases">
        <authorList>
            <person name="Amaro Gonzalez C."/>
        </authorList>
    </citation>
    <scope>NUCLEOTIDE SEQUENCE</scope>
</reference>